<dbReference type="Proteomes" id="UP000271624">
    <property type="component" value="Unassembled WGS sequence"/>
</dbReference>
<dbReference type="RefSeq" id="WP_127080865.1">
    <property type="nucleotide sequence ID" value="NZ_RSCL01000005.1"/>
</dbReference>
<keyword evidence="3" id="KW-1185">Reference proteome</keyword>
<dbReference type="AlphaFoldDB" id="A0A433VLP4"/>
<reference evidence="2" key="2">
    <citation type="journal article" date="2019" name="Genome Biol. Evol.">
        <title>Day and night: Metabolic profiles and evolutionary relationships of six axenic non-marine cyanobacteria.</title>
        <authorList>
            <person name="Will S.E."/>
            <person name="Henke P."/>
            <person name="Boedeker C."/>
            <person name="Huang S."/>
            <person name="Brinkmann H."/>
            <person name="Rohde M."/>
            <person name="Jarek M."/>
            <person name="Friedl T."/>
            <person name="Seufert S."/>
            <person name="Schumacher M."/>
            <person name="Overmann J."/>
            <person name="Neumann-Schaal M."/>
            <person name="Petersen J."/>
        </authorList>
    </citation>
    <scope>NUCLEOTIDE SEQUENCE [LARGE SCALE GENOMIC DNA]</scope>
    <source>
        <strain evidence="2">PCC 7102</strain>
    </source>
</reference>
<gene>
    <name evidence="2" type="ORF">DSM106972_022620</name>
</gene>
<dbReference type="SMART" id="SM00530">
    <property type="entry name" value="HTH_XRE"/>
    <property type="match status" value="1"/>
</dbReference>
<evidence type="ECO:0000313" key="2">
    <source>
        <dbReference type="EMBL" id="RUT07001.1"/>
    </source>
</evidence>
<reference evidence="2" key="1">
    <citation type="submission" date="2018-12" db="EMBL/GenBank/DDBJ databases">
        <authorList>
            <person name="Will S."/>
            <person name="Neumann-Schaal M."/>
            <person name="Henke P."/>
        </authorList>
    </citation>
    <scope>NUCLEOTIDE SEQUENCE</scope>
    <source>
        <strain evidence="2">PCC 7102</strain>
    </source>
</reference>
<organism evidence="2 3">
    <name type="scientific">Dulcicalothrix desertica PCC 7102</name>
    <dbReference type="NCBI Taxonomy" id="232991"/>
    <lineage>
        <taxon>Bacteria</taxon>
        <taxon>Bacillati</taxon>
        <taxon>Cyanobacteriota</taxon>
        <taxon>Cyanophyceae</taxon>
        <taxon>Nostocales</taxon>
        <taxon>Calotrichaceae</taxon>
        <taxon>Dulcicalothrix</taxon>
    </lineage>
</organism>
<sequence>MAIQNKISVNQPKIGKFIYELRLSMGLTQEEFAVVLGVTFPTVNRWENGHTKPSKLAVQQIEALVAKLGEKGQKLLADYQKDSD</sequence>
<evidence type="ECO:0000259" key="1">
    <source>
        <dbReference type="PROSITE" id="PS50943"/>
    </source>
</evidence>
<accession>A0A433VLP4</accession>
<dbReference type="GO" id="GO:0003677">
    <property type="term" value="F:DNA binding"/>
    <property type="evidence" value="ECO:0007669"/>
    <property type="project" value="InterPro"/>
</dbReference>
<dbReference type="OrthoDB" id="9801008at2"/>
<evidence type="ECO:0000313" key="3">
    <source>
        <dbReference type="Proteomes" id="UP000271624"/>
    </source>
</evidence>
<comment type="caution">
    <text evidence="2">The sequence shown here is derived from an EMBL/GenBank/DDBJ whole genome shotgun (WGS) entry which is preliminary data.</text>
</comment>
<dbReference type="InterPro" id="IPR010982">
    <property type="entry name" value="Lambda_DNA-bd_dom_sf"/>
</dbReference>
<proteinExistence type="predicted"/>
<name>A0A433VLP4_9CYAN</name>
<dbReference type="Pfam" id="PF01381">
    <property type="entry name" value="HTH_3"/>
    <property type="match status" value="1"/>
</dbReference>
<dbReference type="EMBL" id="RSCL01000005">
    <property type="protein sequence ID" value="RUT07001.1"/>
    <property type="molecule type" value="Genomic_DNA"/>
</dbReference>
<dbReference type="Gene3D" id="1.10.260.40">
    <property type="entry name" value="lambda repressor-like DNA-binding domains"/>
    <property type="match status" value="1"/>
</dbReference>
<dbReference type="SUPFAM" id="SSF47413">
    <property type="entry name" value="lambda repressor-like DNA-binding domains"/>
    <property type="match status" value="1"/>
</dbReference>
<feature type="domain" description="HTH cro/C1-type" evidence="1">
    <location>
        <begin position="18"/>
        <end position="61"/>
    </location>
</feature>
<dbReference type="InterPro" id="IPR001387">
    <property type="entry name" value="Cro/C1-type_HTH"/>
</dbReference>
<dbReference type="CDD" id="cd00093">
    <property type="entry name" value="HTH_XRE"/>
    <property type="match status" value="1"/>
</dbReference>
<dbReference type="PROSITE" id="PS50943">
    <property type="entry name" value="HTH_CROC1"/>
    <property type="match status" value="1"/>
</dbReference>
<protein>
    <recommendedName>
        <fullName evidence="1">HTH cro/C1-type domain-containing protein</fullName>
    </recommendedName>
</protein>